<sequence>MFITLPLEVKSATCAQMAEDGYCNKSTYRNIMCSNCAKECNARGGIHSCELPVKSSACSDVATNCLIVFLLQICYRRSFDTEKI</sequence>
<dbReference type="Gene3D" id="1.10.10.1940">
    <property type="match status" value="1"/>
</dbReference>
<name>A0A0K0DZA5_STRER</name>
<dbReference type="STRING" id="6248.A0A0K0DZA5"/>
<dbReference type="InterPro" id="IPR003582">
    <property type="entry name" value="ShKT_dom"/>
</dbReference>
<evidence type="ECO:0000313" key="2">
    <source>
        <dbReference type="WBParaSite" id="SSTP_0000257100.1"/>
    </source>
</evidence>
<dbReference type="WBParaSite" id="SSTP_0000257100.1">
    <property type="protein sequence ID" value="SSTP_0000257100.1"/>
    <property type="gene ID" value="SSTP_0000257100"/>
</dbReference>
<organism evidence="2">
    <name type="scientific">Strongyloides stercoralis</name>
    <name type="common">Threadworm</name>
    <dbReference type="NCBI Taxonomy" id="6248"/>
    <lineage>
        <taxon>Eukaryota</taxon>
        <taxon>Metazoa</taxon>
        <taxon>Ecdysozoa</taxon>
        <taxon>Nematoda</taxon>
        <taxon>Chromadorea</taxon>
        <taxon>Rhabditida</taxon>
        <taxon>Tylenchina</taxon>
        <taxon>Panagrolaimomorpha</taxon>
        <taxon>Strongyloidoidea</taxon>
        <taxon>Strongyloididae</taxon>
        <taxon>Strongyloides</taxon>
    </lineage>
</organism>
<feature type="domain" description="ShKT" evidence="1">
    <location>
        <begin position="11"/>
        <end position="41"/>
    </location>
</feature>
<reference evidence="2" key="1">
    <citation type="submission" date="2015-08" db="UniProtKB">
        <authorList>
            <consortium name="WormBaseParasite"/>
        </authorList>
    </citation>
    <scope>IDENTIFICATION</scope>
</reference>
<evidence type="ECO:0000259" key="1">
    <source>
        <dbReference type="Pfam" id="PF01549"/>
    </source>
</evidence>
<dbReference type="Pfam" id="PF01549">
    <property type="entry name" value="ShK"/>
    <property type="match status" value="1"/>
</dbReference>
<dbReference type="AlphaFoldDB" id="A0A0K0DZA5"/>
<proteinExistence type="predicted"/>
<accession>A0A0K0DZA5</accession>
<protein>
    <submittedName>
        <fullName evidence="2">ShKT domain-containing protein</fullName>
    </submittedName>
</protein>